<gene>
    <name evidence="3" type="ORF">SAMN05216221_0075</name>
</gene>
<keyword evidence="1" id="KW-1133">Transmembrane helix</keyword>
<dbReference type="InterPro" id="IPR011055">
    <property type="entry name" value="Dup_hybrid_motif"/>
</dbReference>
<dbReference type="SUPFAM" id="SSF51261">
    <property type="entry name" value="Duplicated hybrid motif"/>
    <property type="match status" value="1"/>
</dbReference>
<dbReference type="STRING" id="1392877.SAMN05216221_0075"/>
<proteinExistence type="predicted"/>
<keyword evidence="4" id="KW-1185">Reference proteome</keyword>
<evidence type="ECO:0000259" key="2">
    <source>
        <dbReference type="Pfam" id="PF01551"/>
    </source>
</evidence>
<protein>
    <submittedName>
        <fullName evidence="3">Peptidase family M23</fullName>
    </submittedName>
</protein>
<dbReference type="Proteomes" id="UP000243359">
    <property type="component" value="Chromosome I"/>
</dbReference>
<dbReference type="AlphaFoldDB" id="A0A1H1LA09"/>
<dbReference type="InterPro" id="IPR050570">
    <property type="entry name" value="Cell_wall_metabolism_enzyme"/>
</dbReference>
<evidence type="ECO:0000313" key="3">
    <source>
        <dbReference type="EMBL" id="SDR71424.1"/>
    </source>
</evidence>
<dbReference type="OrthoDB" id="9815245at2"/>
<dbReference type="Gene3D" id="2.70.70.10">
    <property type="entry name" value="Glucose Permease (Domain IIA)"/>
    <property type="match status" value="1"/>
</dbReference>
<dbReference type="Pfam" id="PF01551">
    <property type="entry name" value="Peptidase_M23"/>
    <property type="match status" value="1"/>
</dbReference>
<dbReference type="InterPro" id="IPR016047">
    <property type="entry name" value="M23ase_b-sheet_dom"/>
</dbReference>
<dbReference type="GO" id="GO:0004222">
    <property type="term" value="F:metalloendopeptidase activity"/>
    <property type="evidence" value="ECO:0007669"/>
    <property type="project" value="TreeGrafter"/>
</dbReference>
<keyword evidence="1" id="KW-0472">Membrane</keyword>
<dbReference type="RefSeq" id="WP_090347080.1">
    <property type="nucleotide sequence ID" value="NZ_LT629751.1"/>
</dbReference>
<dbReference type="PANTHER" id="PTHR21666:SF270">
    <property type="entry name" value="MUREIN HYDROLASE ACTIVATOR ENVC"/>
    <property type="match status" value="1"/>
</dbReference>
<organism evidence="3 4">
    <name type="scientific">Pseudomonas oryzae</name>
    <dbReference type="NCBI Taxonomy" id="1392877"/>
    <lineage>
        <taxon>Bacteria</taxon>
        <taxon>Pseudomonadati</taxon>
        <taxon>Pseudomonadota</taxon>
        <taxon>Gammaproteobacteria</taxon>
        <taxon>Pseudomonadales</taxon>
        <taxon>Pseudomonadaceae</taxon>
        <taxon>Pseudomonas</taxon>
    </lineage>
</organism>
<feature type="domain" description="M23ase beta-sheet core" evidence="2">
    <location>
        <begin position="212"/>
        <end position="306"/>
    </location>
</feature>
<evidence type="ECO:0000256" key="1">
    <source>
        <dbReference type="SAM" id="Phobius"/>
    </source>
</evidence>
<keyword evidence="1" id="KW-0812">Transmembrane</keyword>
<accession>A0A1H1LA09</accession>
<dbReference type="EMBL" id="LT629751">
    <property type="protein sequence ID" value="SDR71424.1"/>
    <property type="molecule type" value="Genomic_DNA"/>
</dbReference>
<reference evidence="4" key="1">
    <citation type="submission" date="2016-10" db="EMBL/GenBank/DDBJ databases">
        <authorList>
            <person name="Varghese N."/>
            <person name="Submissions S."/>
        </authorList>
    </citation>
    <scope>NUCLEOTIDE SEQUENCE [LARGE SCALE GENOMIC DNA]</scope>
    <source>
        <strain evidence="4">KCTC 32247</strain>
    </source>
</reference>
<dbReference type="PANTHER" id="PTHR21666">
    <property type="entry name" value="PEPTIDASE-RELATED"/>
    <property type="match status" value="1"/>
</dbReference>
<sequence length="325" mass="34682">MKLFSPSNRSLTRDDIRVVNLRRVLLPGLVVSLVLSLGGFAGGLWVGRGLAPEALATADEPLPAEERFAIARVGELVGRLKSLESDVLSLRQMLGEHKQLTQRLSALDPSLLPALLPDRSATGTASGQGGLLLPPRGCSARAPEAAEVSLEDLPRSVAAARCLRSELDRLMESVASRNAALMAIPSQRPVAQARLGSSFGNRLDPFNRHLAFHSGVDFSIHSGAAVLAAAGGRVRFAGRQGGYGQLLEIDHGNGLVTRYAHLLRFHVRAGELVIPGQRIAEVGSTGRSTGPHLHFEVLHHGRFVDPQRFLALGDLERDASAVAND</sequence>
<feature type="transmembrane region" description="Helical" evidence="1">
    <location>
        <begin position="21"/>
        <end position="46"/>
    </location>
</feature>
<dbReference type="CDD" id="cd12797">
    <property type="entry name" value="M23_peptidase"/>
    <property type="match status" value="1"/>
</dbReference>
<name>A0A1H1LA09_9PSED</name>
<evidence type="ECO:0000313" key="4">
    <source>
        <dbReference type="Proteomes" id="UP000243359"/>
    </source>
</evidence>
<dbReference type="FunFam" id="2.70.70.10:FF:000006">
    <property type="entry name" value="M23 family peptidase"/>
    <property type="match status" value="1"/>
</dbReference>